<dbReference type="EMBL" id="CAJFCJ010000019">
    <property type="protein sequence ID" value="CAD5123446.1"/>
    <property type="molecule type" value="Genomic_DNA"/>
</dbReference>
<proteinExistence type="predicted"/>
<gene>
    <name evidence="2" type="ORF">DGYR_LOCUS11125</name>
</gene>
<dbReference type="SUPFAM" id="SSF75011">
    <property type="entry name" value="3-carboxy-cis,cis-mucoante lactonizing enzyme"/>
    <property type="match status" value="1"/>
</dbReference>
<name>A0A7I8W4I6_9ANNE</name>
<evidence type="ECO:0000256" key="1">
    <source>
        <dbReference type="SAM" id="MobiDB-lite"/>
    </source>
</evidence>
<sequence length="566" mass="63511">MDNDPPPPYSEVTSYCLSLDAARRLSNIIADSSSNVQQNPIETIVVRLHNQIPALNKLVSELNDTALEIEEKRIHLFKQVCTWRKEFQSWMDQCFDEIVKRITGELNTCKLNVDNRRLKLTELTESVIRASETALHIAIGGRHEEIQEIQEKLQYKERKVRSALSNPIDKSFSQISYNSSAVSLEDCKKLVGNLQMKISRSQTPVSHSNPSVEPEVSNEYDESDDNMAREVNIFTRRTSTGPEFKKLYFSRSFSTKTFKDKARCNALSFTFNCLDQIVVPDKNNKKLKVFTPEGQLMQELIHNKLRSPTDVVVLPSNDMVVSDPECGDAKIFSPSNQLLASLRPCDKPCGLSLVPSASHLIVSCILTNSVHLVDLRIGETSVAKIRYGPDKAPLFSYPHYVSAGPNHSLFVSDRISNCVCQLDIRKISSNGQYPLVNKFGTPGSGFGQFHDPYGCFAMEEGGFLVCDYYNHRIQAAWDSFYNPPLTVDNHIDFPTCAKYTDSGKLYVSEYMTGSIKTWVDVPTLTNDRPPAYDNELDLLASGSFAAAMDDSANHSLLVQSNWESAL</sequence>
<reference evidence="2 3" key="1">
    <citation type="submission" date="2020-08" db="EMBL/GenBank/DDBJ databases">
        <authorList>
            <person name="Hejnol A."/>
        </authorList>
    </citation>
    <scope>NUCLEOTIDE SEQUENCE [LARGE SCALE GENOMIC DNA]</scope>
</reference>
<dbReference type="GO" id="GO:0043161">
    <property type="term" value="P:proteasome-mediated ubiquitin-dependent protein catabolic process"/>
    <property type="evidence" value="ECO:0007669"/>
    <property type="project" value="TreeGrafter"/>
</dbReference>
<keyword evidence="3" id="KW-1185">Reference proteome</keyword>
<dbReference type="PANTHER" id="PTHR24104">
    <property type="entry name" value="E3 UBIQUITIN-PROTEIN LIGASE NHLRC1-RELATED"/>
    <property type="match status" value="1"/>
</dbReference>
<organism evidence="2 3">
    <name type="scientific">Dimorphilus gyrociliatus</name>
    <dbReference type="NCBI Taxonomy" id="2664684"/>
    <lineage>
        <taxon>Eukaryota</taxon>
        <taxon>Metazoa</taxon>
        <taxon>Spiralia</taxon>
        <taxon>Lophotrochozoa</taxon>
        <taxon>Annelida</taxon>
        <taxon>Polychaeta</taxon>
        <taxon>Polychaeta incertae sedis</taxon>
        <taxon>Dinophilidae</taxon>
        <taxon>Dimorphilus</taxon>
    </lineage>
</organism>
<feature type="compositionally biased region" description="Polar residues" evidence="1">
    <location>
        <begin position="201"/>
        <end position="211"/>
    </location>
</feature>
<dbReference type="InterPro" id="IPR050952">
    <property type="entry name" value="TRIM-NHL_E3_ligases"/>
</dbReference>
<dbReference type="AlphaFoldDB" id="A0A7I8W4I6"/>
<feature type="region of interest" description="Disordered" evidence="1">
    <location>
        <begin position="201"/>
        <end position="223"/>
    </location>
</feature>
<dbReference type="PANTHER" id="PTHR24104:SF25">
    <property type="entry name" value="PROTEIN LIN-41"/>
    <property type="match status" value="1"/>
</dbReference>
<accession>A0A7I8W4I6</accession>
<dbReference type="Gene3D" id="2.120.10.30">
    <property type="entry name" value="TolB, C-terminal domain"/>
    <property type="match status" value="1"/>
</dbReference>
<dbReference type="OrthoDB" id="6267506at2759"/>
<evidence type="ECO:0000313" key="3">
    <source>
        <dbReference type="Proteomes" id="UP000549394"/>
    </source>
</evidence>
<dbReference type="InterPro" id="IPR011042">
    <property type="entry name" value="6-blade_b-propeller_TolB-like"/>
</dbReference>
<comment type="caution">
    <text evidence="2">The sequence shown here is derived from an EMBL/GenBank/DDBJ whole genome shotgun (WGS) entry which is preliminary data.</text>
</comment>
<evidence type="ECO:0000313" key="2">
    <source>
        <dbReference type="EMBL" id="CAD5123446.1"/>
    </source>
</evidence>
<dbReference type="GO" id="GO:0061630">
    <property type="term" value="F:ubiquitin protein ligase activity"/>
    <property type="evidence" value="ECO:0007669"/>
    <property type="project" value="TreeGrafter"/>
</dbReference>
<protein>
    <submittedName>
        <fullName evidence="2">DgyrCDS11794</fullName>
    </submittedName>
</protein>
<dbReference type="GO" id="GO:0000209">
    <property type="term" value="P:protein polyubiquitination"/>
    <property type="evidence" value="ECO:0007669"/>
    <property type="project" value="TreeGrafter"/>
</dbReference>
<dbReference type="GO" id="GO:0008270">
    <property type="term" value="F:zinc ion binding"/>
    <property type="evidence" value="ECO:0007669"/>
    <property type="project" value="UniProtKB-KW"/>
</dbReference>
<dbReference type="Proteomes" id="UP000549394">
    <property type="component" value="Unassembled WGS sequence"/>
</dbReference>